<sequence>MRQSAYSIIIPTYNEVENITPLIEEIIEQVDSSSVSLDIVVIDDNSPDGTGKKVLELVDTYPVRLISRESKTGLGSAVREGFAQTDSEYLIVMDADLSHDPSILNAMITALSSFDIVIGSRFLPESTVESWTPWRKFLSKFGVSLARYTVQVQDPLSGYFGFRRHVIDNVQLKTMGYKILFEILAKGTYQSVCEIPFTFRVRHTSVSKLNTKEYLRFLFQCITYVRWRKKK</sequence>
<dbReference type="Pfam" id="PF00535">
    <property type="entry name" value="Glycos_transf_2"/>
    <property type="match status" value="1"/>
</dbReference>
<comment type="caution">
    <text evidence="5">The sequence shown here is derived from an EMBL/GenBank/DDBJ whole genome shotgun (WGS) entry which is preliminary data.</text>
</comment>
<dbReference type="Gene3D" id="3.90.550.10">
    <property type="entry name" value="Spore Coat Polysaccharide Biosynthesis Protein SpsA, Chain A"/>
    <property type="match status" value="1"/>
</dbReference>
<dbReference type="EMBL" id="LCEK01000036">
    <property type="protein sequence ID" value="KKS71136.1"/>
    <property type="molecule type" value="Genomic_DNA"/>
</dbReference>
<dbReference type="AlphaFoldDB" id="A0A0G1DJX1"/>
<dbReference type="InterPro" id="IPR001173">
    <property type="entry name" value="Glyco_trans_2-like"/>
</dbReference>
<dbReference type="GO" id="GO:0004582">
    <property type="term" value="F:dolichyl-phosphate beta-D-mannosyltransferase activity"/>
    <property type="evidence" value="ECO:0007669"/>
    <property type="project" value="InterPro"/>
</dbReference>
<dbReference type="GO" id="GO:0035269">
    <property type="term" value="P:protein O-linked glycosylation via mannose"/>
    <property type="evidence" value="ECO:0007669"/>
    <property type="project" value="TreeGrafter"/>
</dbReference>
<accession>A0A0G1DJX1</accession>
<proteinExistence type="inferred from homology"/>
<evidence type="ECO:0000259" key="4">
    <source>
        <dbReference type="Pfam" id="PF00535"/>
    </source>
</evidence>
<name>A0A0G1DJX1_9BACT</name>
<comment type="similarity">
    <text evidence="1">Belongs to the glycosyltransferase 2 family.</text>
</comment>
<evidence type="ECO:0000256" key="3">
    <source>
        <dbReference type="ARBA" id="ARBA00022679"/>
    </source>
</evidence>
<evidence type="ECO:0000256" key="2">
    <source>
        <dbReference type="ARBA" id="ARBA00022676"/>
    </source>
</evidence>
<dbReference type="Proteomes" id="UP000033867">
    <property type="component" value="Unassembled WGS sequence"/>
</dbReference>
<feature type="domain" description="Glycosyltransferase 2-like" evidence="4">
    <location>
        <begin position="7"/>
        <end position="168"/>
    </location>
</feature>
<dbReference type="InterPro" id="IPR029044">
    <property type="entry name" value="Nucleotide-diphossugar_trans"/>
</dbReference>
<organism evidence="5 6">
    <name type="scientific">Candidatus Magasanikbacteria bacterium GW2011_GWE2_42_7</name>
    <dbReference type="NCBI Taxonomy" id="1619052"/>
    <lineage>
        <taxon>Bacteria</taxon>
        <taxon>Candidatus Magasanikiibacteriota</taxon>
    </lineage>
</organism>
<protein>
    <submittedName>
        <fullName evidence="5">Dolichol-phosphate mannosyltransferase</fullName>
    </submittedName>
</protein>
<dbReference type="PANTHER" id="PTHR43398:SF1">
    <property type="entry name" value="DOLICHOL-PHOSPHATE MANNOSYLTRANSFERASE SUBUNIT 1"/>
    <property type="match status" value="1"/>
</dbReference>
<gene>
    <name evidence="5" type="ORF">UV42_C0036G0032</name>
</gene>
<dbReference type="SUPFAM" id="SSF53448">
    <property type="entry name" value="Nucleotide-diphospho-sugar transferases"/>
    <property type="match status" value="1"/>
</dbReference>
<dbReference type="PANTHER" id="PTHR43398">
    <property type="entry name" value="DOLICHOL-PHOSPHATE MANNOSYLTRANSFERASE SUBUNIT 1"/>
    <property type="match status" value="1"/>
</dbReference>
<evidence type="ECO:0000313" key="6">
    <source>
        <dbReference type="Proteomes" id="UP000033867"/>
    </source>
</evidence>
<dbReference type="GO" id="GO:0006506">
    <property type="term" value="P:GPI anchor biosynthetic process"/>
    <property type="evidence" value="ECO:0007669"/>
    <property type="project" value="TreeGrafter"/>
</dbReference>
<dbReference type="InterPro" id="IPR039528">
    <property type="entry name" value="DPM1-like"/>
</dbReference>
<keyword evidence="3 5" id="KW-0808">Transferase</keyword>
<dbReference type="GO" id="GO:0016020">
    <property type="term" value="C:membrane"/>
    <property type="evidence" value="ECO:0007669"/>
    <property type="project" value="GOC"/>
</dbReference>
<keyword evidence="2 5" id="KW-0328">Glycosyltransferase</keyword>
<evidence type="ECO:0000256" key="1">
    <source>
        <dbReference type="ARBA" id="ARBA00006739"/>
    </source>
</evidence>
<evidence type="ECO:0000313" key="5">
    <source>
        <dbReference type="EMBL" id="KKS71136.1"/>
    </source>
</evidence>
<dbReference type="GO" id="GO:0006488">
    <property type="term" value="P:dolichol-linked oligosaccharide biosynthetic process"/>
    <property type="evidence" value="ECO:0007669"/>
    <property type="project" value="TreeGrafter"/>
</dbReference>
<dbReference type="CDD" id="cd06442">
    <property type="entry name" value="DPM1_like"/>
    <property type="match status" value="1"/>
</dbReference>
<reference evidence="5 6" key="1">
    <citation type="journal article" date="2015" name="Nature">
        <title>rRNA introns, odd ribosomes, and small enigmatic genomes across a large radiation of phyla.</title>
        <authorList>
            <person name="Brown C.T."/>
            <person name="Hug L.A."/>
            <person name="Thomas B.C."/>
            <person name="Sharon I."/>
            <person name="Castelle C.J."/>
            <person name="Singh A."/>
            <person name="Wilkins M.J."/>
            <person name="Williams K.H."/>
            <person name="Banfield J.F."/>
        </authorList>
    </citation>
    <scope>NUCLEOTIDE SEQUENCE [LARGE SCALE GENOMIC DNA]</scope>
</reference>